<dbReference type="AlphaFoldDB" id="A0A777CGT6"/>
<proteinExistence type="predicted"/>
<evidence type="ECO:0000313" key="2">
    <source>
        <dbReference type="Proteomes" id="UP000622722"/>
    </source>
</evidence>
<protein>
    <submittedName>
        <fullName evidence="1">Uncharacterized protein</fullName>
    </submittedName>
</protein>
<comment type="caution">
    <text evidence="1">The sequence shown here is derived from an EMBL/GenBank/DDBJ whole genome shotgun (WGS) entry which is preliminary data.</text>
</comment>
<dbReference type="RefSeq" id="WP_001532221.1">
    <property type="nucleotide sequence ID" value="NZ_BIDK01000027.1"/>
</dbReference>
<dbReference type="Proteomes" id="UP000622722">
    <property type="component" value="Unassembled WGS sequence"/>
</dbReference>
<sequence>MNEQTINLLRDITERVGWKLTKKIVGEPLGVTSVGLDPFIARLQATEDVDQEAVSTHIGEVWQNLLLSGTRLVKLYKLEPEEVQTLRENINALERDESVFCESYPYPLPKDVLLAADTDLHFLETTFSVVNKVSLETTILTSKAYYTETIELDATHLSDAGLALRSNGGEIKCKTREVTQCFNTIMILPELHLLALTVDLSVMPRSESERQQFLLDQFIRTTTGLTLPAPIDLFGLVQEMYEQTDGRISQMSFLTSDGNTSSLKLRPGESCLRSDSYHHGGEEASPILTKYKLGKIWDLTDSASQVFPVELILPGKRAMIDKPNSHLYDAIIDRCSSIEHILFVINKMLESLSSIQRKRATDEAA</sequence>
<gene>
    <name evidence="1" type="ORF">HV209_02155</name>
</gene>
<accession>A0A777CGT6</accession>
<evidence type="ECO:0000313" key="1">
    <source>
        <dbReference type="EMBL" id="MBA7717421.1"/>
    </source>
</evidence>
<dbReference type="EMBL" id="JABXPW010000001">
    <property type="protein sequence ID" value="MBA7717421.1"/>
    <property type="molecule type" value="Genomic_DNA"/>
</dbReference>
<name>A0A777CGT6_ECOLX</name>
<reference evidence="1" key="1">
    <citation type="submission" date="2020-06" db="EMBL/GenBank/DDBJ databases">
        <title>REHAB project genomes.</title>
        <authorList>
            <person name="Shaw L.P."/>
        </authorList>
    </citation>
    <scope>NUCLEOTIDE SEQUENCE</scope>
    <source>
        <strain evidence="1">RHBSTW-00474</strain>
    </source>
</reference>
<organism evidence="1 2">
    <name type="scientific">Escherichia coli</name>
    <dbReference type="NCBI Taxonomy" id="562"/>
    <lineage>
        <taxon>Bacteria</taxon>
        <taxon>Pseudomonadati</taxon>
        <taxon>Pseudomonadota</taxon>
        <taxon>Gammaproteobacteria</taxon>
        <taxon>Enterobacterales</taxon>
        <taxon>Enterobacteriaceae</taxon>
        <taxon>Escherichia</taxon>
    </lineage>
</organism>